<proteinExistence type="predicted"/>
<feature type="compositionally biased region" description="Pro residues" evidence="1">
    <location>
        <begin position="1"/>
        <end position="11"/>
    </location>
</feature>
<name>A0AA35Z6R2_LACSI</name>
<gene>
    <name evidence="2" type="ORF">LSALG_LOCUS26372</name>
</gene>
<dbReference type="Proteomes" id="UP001177003">
    <property type="component" value="Chromosome 5"/>
</dbReference>
<sequence length="158" mass="17704">MHEYPPPPPPSVVKDEGGGGNRGKKPTTSYNKSHSRSTVVMPMAVKIIKMKPRKSRGKICIMSISQSDETNWIHVQLQLQLQLMGLGMQWVRERYLQPLVDTPGDVFQLRKLLPTSLPYNINVHTEDITALLSLKKMQNPTVTLLPSGLPIQSTLHIS</sequence>
<organism evidence="2 3">
    <name type="scientific">Lactuca saligna</name>
    <name type="common">Willowleaf lettuce</name>
    <dbReference type="NCBI Taxonomy" id="75948"/>
    <lineage>
        <taxon>Eukaryota</taxon>
        <taxon>Viridiplantae</taxon>
        <taxon>Streptophyta</taxon>
        <taxon>Embryophyta</taxon>
        <taxon>Tracheophyta</taxon>
        <taxon>Spermatophyta</taxon>
        <taxon>Magnoliopsida</taxon>
        <taxon>eudicotyledons</taxon>
        <taxon>Gunneridae</taxon>
        <taxon>Pentapetalae</taxon>
        <taxon>asterids</taxon>
        <taxon>campanulids</taxon>
        <taxon>Asterales</taxon>
        <taxon>Asteraceae</taxon>
        <taxon>Cichorioideae</taxon>
        <taxon>Cichorieae</taxon>
        <taxon>Lactucinae</taxon>
        <taxon>Lactuca</taxon>
    </lineage>
</organism>
<keyword evidence="3" id="KW-1185">Reference proteome</keyword>
<evidence type="ECO:0000313" key="3">
    <source>
        <dbReference type="Proteomes" id="UP001177003"/>
    </source>
</evidence>
<evidence type="ECO:0000256" key="1">
    <source>
        <dbReference type="SAM" id="MobiDB-lite"/>
    </source>
</evidence>
<accession>A0AA35Z6R2</accession>
<evidence type="ECO:0000313" key="2">
    <source>
        <dbReference type="EMBL" id="CAI9286979.1"/>
    </source>
</evidence>
<feature type="compositionally biased region" description="Polar residues" evidence="1">
    <location>
        <begin position="26"/>
        <end position="36"/>
    </location>
</feature>
<protein>
    <submittedName>
        <fullName evidence="2">Uncharacterized protein</fullName>
    </submittedName>
</protein>
<feature type="region of interest" description="Disordered" evidence="1">
    <location>
        <begin position="1"/>
        <end position="36"/>
    </location>
</feature>
<dbReference type="EMBL" id="OX465081">
    <property type="protein sequence ID" value="CAI9286979.1"/>
    <property type="molecule type" value="Genomic_DNA"/>
</dbReference>
<dbReference type="AlphaFoldDB" id="A0AA35Z6R2"/>
<reference evidence="2" key="1">
    <citation type="submission" date="2023-04" db="EMBL/GenBank/DDBJ databases">
        <authorList>
            <person name="Vijverberg K."/>
            <person name="Xiong W."/>
            <person name="Schranz E."/>
        </authorList>
    </citation>
    <scope>NUCLEOTIDE SEQUENCE</scope>
</reference>